<dbReference type="Proteomes" id="UP000318453">
    <property type="component" value="Chromosome"/>
</dbReference>
<dbReference type="KEGG" id="enn:FRE64_12630"/>
<proteinExistence type="predicted"/>
<protein>
    <recommendedName>
        <fullName evidence="3">CopG family transcriptional regulator</fullName>
    </recommendedName>
</protein>
<dbReference type="AlphaFoldDB" id="A0A5B8NQ98"/>
<dbReference type="RefSeq" id="WP_146296566.1">
    <property type="nucleotide sequence ID" value="NZ_CP042326.1"/>
</dbReference>
<dbReference type="OrthoDB" id="428593at2"/>
<evidence type="ECO:0008006" key="3">
    <source>
        <dbReference type="Google" id="ProtNLM"/>
    </source>
</evidence>
<evidence type="ECO:0000313" key="2">
    <source>
        <dbReference type="Proteomes" id="UP000318453"/>
    </source>
</evidence>
<accession>A0A5B8NQ98</accession>
<evidence type="ECO:0000313" key="1">
    <source>
        <dbReference type="EMBL" id="QDZ40721.1"/>
    </source>
</evidence>
<keyword evidence="2" id="KW-1185">Reference proteome</keyword>
<organism evidence="1 2">
    <name type="scientific">Euhalothece natronophila Z-M001</name>
    <dbReference type="NCBI Taxonomy" id="522448"/>
    <lineage>
        <taxon>Bacteria</taxon>
        <taxon>Bacillati</taxon>
        <taxon>Cyanobacteriota</taxon>
        <taxon>Cyanophyceae</taxon>
        <taxon>Oscillatoriophycideae</taxon>
        <taxon>Chroococcales</taxon>
        <taxon>Halothecacae</taxon>
        <taxon>Halothece cluster</taxon>
        <taxon>Euhalothece</taxon>
    </lineage>
</organism>
<sequence>MQITIELPPDLEQDLIHQAAQSNIPLQTLVLQALRQLAQSPSDSDSSQWSDIILSHEGIPDFPSFESYREDLLSPSEPNLF</sequence>
<reference evidence="1 2" key="1">
    <citation type="submission" date="2019-08" db="EMBL/GenBank/DDBJ databases">
        <title>Carotenoids and Carotenoid Binding Proteins in the Halophilic Cyanobacterium Euhalothece sp. ZM00.</title>
        <authorList>
            <person name="Cho S.M."/>
            <person name="Song J.Y."/>
            <person name="Park Y.-I."/>
        </authorList>
    </citation>
    <scope>NUCLEOTIDE SEQUENCE [LARGE SCALE GENOMIC DNA]</scope>
    <source>
        <strain evidence="1 2">Z-M001</strain>
    </source>
</reference>
<dbReference type="EMBL" id="CP042326">
    <property type="protein sequence ID" value="QDZ40721.1"/>
    <property type="molecule type" value="Genomic_DNA"/>
</dbReference>
<name>A0A5B8NQ98_9CHRO</name>
<gene>
    <name evidence="1" type="ORF">FRE64_12630</name>
</gene>